<accession>A0ABV7FCS1</accession>
<feature type="signal peptide" evidence="5">
    <location>
        <begin position="1"/>
        <end position="19"/>
    </location>
</feature>
<protein>
    <submittedName>
        <fullName evidence="8">PilN family type IVB pilus formation outer membrane protein</fullName>
    </submittedName>
</protein>
<reference evidence="9" key="1">
    <citation type="journal article" date="2019" name="Int. J. Syst. Evol. Microbiol.">
        <title>The Global Catalogue of Microorganisms (GCM) 10K type strain sequencing project: providing services to taxonomists for standard genome sequencing and annotation.</title>
        <authorList>
            <consortium name="The Broad Institute Genomics Platform"/>
            <consortium name="The Broad Institute Genome Sequencing Center for Infectious Disease"/>
            <person name="Wu L."/>
            <person name="Ma J."/>
        </authorList>
    </citation>
    <scope>NUCLEOTIDE SEQUENCE [LARGE SCALE GENOMIC DNA]</scope>
    <source>
        <strain evidence="9">KCTC 42986</strain>
    </source>
</reference>
<dbReference type="PROSITE" id="PS51257">
    <property type="entry name" value="PROKAR_LIPOPROTEIN"/>
    <property type="match status" value="1"/>
</dbReference>
<sequence>MRILNTIALGLLLSISVAACSTFGKVDQRQGAINKSQEDTARQVDALRKAQTKPVRETVRYVDEQWVSLRPMVVKEKVNVPELNCKLNLQTSEAVSIFEFSQIVTKYCNISVRVTPDAIAQIENPTSVAQAANAMTQAPVVPNVLAFPQAGAASRPGAQNANLIDINYKGNLTGLLEIVTARFGILWKFEEGKIKIYNVDTETYQLQTIAGGTDMNSVVQSGTTMVNGVSGGSGGGSSGGVSGNSGSSQTTTVSLKTNIWDDVTAAVRSMLSPKGIYATSPATGSITVTDNADALQRVRAYVRKQNEALSKQITFHVQVASVTTNTSDALGISWEAVYKTVAGKYGFSLSNANGAVEGGTSGSFSIVNTSSSPWAGSKAILDALAEQGGVSIIRNPSASTLNLQPVSVQVARQNGFLAGSQNVSTASVGNTTTIQTGIVTTGFNMSLLPYVLEDNRMLLQFSINLSSLRDIRKVSSNGSSAEVPEVDLPINSTQKVRLRAGETLVVSGFDQLDESSLKSGVDSPNNIALGGSIKGSTTKTNLVVLITPEIME</sequence>
<evidence type="ECO:0000256" key="1">
    <source>
        <dbReference type="ARBA" id="ARBA00004370"/>
    </source>
</evidence>
<proteinExistence type="predicted"/>
<feature type="chain" id="PRO_5045887766" evidence="5">
    <location>
        <begin position="20"/>
        <end position="552"/>
    </location>
</feature>
<evidence type="ECO:0000256" key="3">
    <source>
        <dbReference type="ARBA" id="ARBA00023136"/>
    </source>
</evidence>
<dbReference type="RefSeq" id="WP_390333547.1">
    <property type="nucleotide sequence ID" value="NZ_JBHRTP010000125.1"/>
</dbReference>
<evidence type="ECO:0000256" key="5">
    <source>
        <dbReference type="SAM" id="SignalP"/>
    </source>
</evidence>
<dbReference type="Pfam" id="PF07655">
    <property type="entry name" value="Secretin_N_2"/>
    <property type="match status" value="1"/>
</dbReference>
<dbReference type="InterPro" id="IPR011514">
    <property type="entry name" value="Secretin_N_2"/>
</dbReference>
<dbReference type="InterPro" id="IPR004846">
    <property type="entry name" value="T2SS/T3SS_dom"/>
</dbReference>
<dbReference type="PANTHER" id="PTHR30332">
    <property type="entry name" value="PROBABLE GENERAL SECRETION PATHWAY PROTEIN D"/>
    <property type="match status" value="1"/>
</dbReference>
<evidence type="ECO:0000259" key="6">
    <source>
        <dbReference type="Pfam" id="PF00263"/>
    </source>
</evidence>
<dbReference type="Pfam" id="PF00263">
    <property type="entry name" value="Secretin"/>
    <property type="match status" value="1"/>
</dbReference>
<evidence type="ECO:0000256" key="4">
    <source>
        <dbReference type="SAM" id="MobiDB-lite"/>
    </source>
</evidence>
<dbReference type="InterPro" id="IPR013359">
    <property type="entry name" value="Pilus_4B_PilN"/>
</dbReference>
<feature type="domain" description="Secretin N-terminal" evidence="7">
    <location>
        <begin position="201"/>
        <end position="282"/>
    </location>
</feature>
<comment type="caution">
    <text evidence="8">The sequence shown here is derived from an EMBL/GenBank/DDBJ whole genome shotgun (WGS) entry which is preliminary data.</text>
</comment>
<keyword evidence="9" id="KW-1185">Reference proteome</keyword>
<organism evidence="8 9">
    <name type="scientific">Undibacterium arcticum</name>
    <dbReference type="NCBI Taxonomy" id="1762892"/>
    <lineage>
        <taxon>Bacteria</taxon>
        <taxon>Pseudomonadati</taxon>
        <taxon>Pseudomonadota</taxon>
        <taxon>Betaproteobacteria</taxon>
        <taxon>Burkholderiales</taxon>
        <taxon>Oxalobacteraceae</taxon>
        <taxon>Undibacterium</taxon>
    </lineage>
</organism>
<name>A0ABV7FCS1_9BURK</name>
<dbReference type="NCBIfam" id="TIGR02520">
    <property type="entry name" value="pilus_B_mal_scr"/>
    <property type="match status" value="1"/>
</dbReference>
<comment type="subcellular location">
    <subcellularLocation>
        <location evidence="1">Membrane</location>
    </subcellularLocation>
</comment>
<dbReference type="Proteomes" id="UP001595530">
    <property type="component" value="Unassembled WGS sequence"/>
</dbReference>
<feature type="domain" description="Type II/III secretion system secretin-like" evidence="6">
    <location>
        <begin position="383"/>
        <end position="551"/>
    </location>
</feature>
<feature type="region of interest" description="Disordered" evidence="4">
    <location>
        <begin position="227"/>
        <end position="249"/>
    </location>
</feature>
<keyword evidence="2 5" id="KW-0732">Signal</keyword>
<evidence type="ECO:0000259" key="7">
    <source>
        <dbReference type="Pfam" id="PF07655"/>
    </source>
</evidence>
<feature type="compositionally biased region" description="Gly residues" evidence="4">
    <location>
        <begin position="229"/>
        <end position="243"/>
    </location>
</feature>
<evidence type="ECO:0000313" key="9">
    <source>
        <dbReference type="Proteomes" id="UP001595530"/>
    </source>
</evidence>
<gene>
    <name evidence="8" type="ORF">ACFOFO_26430</name>
</gene>
<evidence type="ECO:0000313" key="8">
    <source>
        <dbReference type="EMBL" id="MFC3111435.1"/>
    </source>
</evidence>
<dbReference type="InterPro" id="IPR050810">
    <property type="entry name" value="Bact_Secretion_Sys_Channel"/>
</dbReference>
<dbReference type="PANTHER" id="PTHR30332:SF24">
    <property type="entry name" value="SECRETIN GSPD-RELATED"/>
    <property type="match status" value="1"/>
</dbReference>
<keyword evidence="3" id="KW-0472">Membrane</keyword>
<dbReference type="EMBL" id="JBHRTP010000125">
    <property type="protein sequence ID" value="MFC3111435.1"/>
    <property type="molecule type" value="Genomic_DNA"/>
</dbReference>
<evidence type="ECO:0000256" key="2">
    <source>
        <dbReference type="ARBA" id="ARBA00022729"/>
    </source>
</evidence>